<accession>A0A1E5T2Q4</accession>
<comment type="caution">
    <text evidence="1">The sequence shown here is derived from an EMBL/GenBank/DDBJ whole genome shotgun (WGS) entry which is preliminary data.</text>
</comment>
<evidence type="ECO:0000313" key="2">
    <source>
        <dbReference type="Proteomes" id="UP000095552"/>
    </source>
</evidence>
<protein>
    <submittedName>
        <fullName evidence="1">Uncharacterized protein</fullName>
    </submittedName>
</protein>
<dbReference type="STRING" id="1563681.BFP71_18710"/>
<evidence type="ECO:0000313" key="1">
    <source>
        <dbReference type="EMBL" id="OEK05664.1"/>
    </source>
</evidence>
<dbReference type="Proteomes" id="UP000095552">
    <property type="component" value="Unassembled WGS sequence"/>
</dbReference>
<dbReference type="EMBL" id="MDGQ01000005">
    <property type="protein sequence ID" value="OEK05664.1"/>
    <property type="molecule type" value="Genomic_DNA"/>
</dbReference>
<organism evidence="1 2">
    <name type="scientific">Roseivirga misakiensis</name>
    <dbReference type="NCBI Taxonomy" id="1563681"/>
    <lineage>
        <taxon>Bacteria</taxon>
        <taxon>Pseudomonadati</taxon>
        <taxon>Bacteroidota</taxon>
        <taxon>Cytophagia</taxon>
        <taxon>Cytophagales</taxon>
        <taxon>Roseivirgaceae</taxon>
        <taxon>Roseivirga</taxon>
    </lineage>
</organism>
<reference evidence="1 2" key="1">
    <citation type="submission" date="2016-08" db="EMBL/GenBank/DDBJ databases">
        <title>Draft genome of Fabibacter sp. strain SK-8.</title>
        <authorList>
            <person name="Wong S.-K."/>
            <person name="Hamasaki K."/>
            <person name="Yoshizawa S."/>
        </authorList>
    </citation>
    <scope>NUCLEOTIDE SEQUENCE [LARGE SCALE GENOMIC DNA]</scope>
    <source>
        <strain evidence="1 2">SK-8</strain>
    </source>
</reference>
<dbReference type="AlphaFoldDB" id="A0A1E5T2Q4"/>
<sequence>MSERTEIGYDQAFLLVMRVVEDLMARDFNQLINVLYRIDVSEEKLKEALAITNDNPASIIANMIIERQLQKVETRKKYSQS</sequence>
<gene>
    <name evidence="1" type="ORF">BFP71_18710</name>
</gene>
<keyword evidence="2" id="KW-1185">Reference proteome</keyword>
<name>A0A1E5T2Q4_9BACT</name>
<proteinExistence type="predicted"/>